<keyword evidence="10" id="KW-1185">Reference proteome</keyword>
<evidence type="ECO:0000256" key="3">
    <source>
        <dbReference type="ARBA" id="ARBA00023242"/>
    </source>
</evidence>
<evidence type="ECO:0000313" key="10">
    <source>
        <dbReference type="Proteomes" id="UP000813385"/>
    </source>
</evidence>
<dbReference type="SMART" id="SM00389">
    <property type="entry name" value="HOX"/>
    <property type="match status" value="1"/>
</dbReference>
<reference evidence="9" key="1">
    <citation type="journal article" date="2021" name="Nat. Commun.">
        <title>Genetic determinants of endophytism in the Arabidopsis root mycobiome.</title>
        <authorList>
            <person name="Mesny F."/>
            <person name="Miyauchi S."/>
            <person name="Thiergart T."/>
            <person name="Pickel B."/>
            <person name="Atanasova L."/>
            <person name="Karlsson M."/>
            <person name="Huettel B."/>
            <person name="Barry K.W."/>
            <person name="Haridas S."/>
            <person name="Chen C."/>
            <person name="Bauer D."/>
            <person name="Andreopoulos W."/>
            <person name="Pangilinan J."/>
            <person name="LaButti K."/>
            <person name="Riley R."/>
            <person name="Lipzen A."/>
            <person name="Clum A."/>
            <person name="Drula E."/>
            <person name="Henrissat B."/>
            <person name="Kohler A."/>
            <person name="Grigoriev I.V."/>
            <person name="Martin F.M."/>
            <person name="Hacquard S."/>
        </authorList>
    </citation>
    <scope>NUCLEOTIDE SEQUENCE</scope>
    <source>
        <strain evidence="9">MPI-CAGE-AT-0016</strain>
    </source>
</reference>
<evidence type="ECO:0000256" key="1">
    <source>
        <dbReference type="ARBA" id="ARBA00023125"/>
    </source>
</evidence>
<feature type="compositionally biased region" description="Basic residues" evidence="6">
    <location>
        <begin position="329"/>
        <end position="338"/>
    </location>
</feature>
<keyword evidence="3 5" id="KW-0539">Nucleus</keyword>
<feature type="domain" description="Homeobox" evidence="7">
    <location>
        <begin position="118"/>
        <end position="181"/>
    </location>
</feature>
<dbReference type="GO" id="GO:0003677">
    <property type="term" value="F:DNA binding"/>
    <property type="evidence" value="ECO:0007669"/>
    <property type="project" value="UniProtKB-UniRule"/>
</dbReference>
<sequence>MADTGRFDWDAQGQTLSQSNSQKQTPDSSQPATPVISFDDPEGFPLHHGGAFTNDHPYHHFQDTSLAGNVFAAPAPPRADTPGRGASSASPDSIPQSQGQGQAQGLPLPPSSTPSALSAPPKVGTRFSSGSVRILRAWFANHERHPYPSPEDVEALQAQTGLSRQQITNWLANCRRRSKFQTSRPSSPHVRAWAEPGASTASGSGGPPAPMDIPARRATPAPTEHMNPMQRWENSPPEHEAATVSAISRAVAASVGSPSASAAPGLNLGPRSRTSGGRSGRSSGNASSVSSAGTSRSSRGSGSHASAYSHTSRTSLRSLDSLKQQQRTANRRRRRAATKRQEGSRLSLFQACNTYQCTFCTETFKTKYDWQRHEKSLHLSLEEWVCSPRGSTEPHPDRPGQPPVCVYCGESDPDQAHLNGHNHAACLERPFEERTFYRKDHLQQHLKLVHGTKYLKWPMESWKVATKEIRSRCGFCGIGLESWALRADHLAEHFKGGRTMADWKGDWGFETSVIEMIDNAMPPYLIHYEQNSPLPFSAVNGPADTPTSAYELIKLEMEYYMRNYFDTHGKPPPDDKLQYEGCSIIFGAEVISQDPPSSAPSWLRDIFMANADVARQARIRPMKQVAKSRMSQLKINGKRNIFENCELEGQVVRHIAMHDALGLALSDYDLQQEACNALARVEVPSANPSQRFVEFLTRLIWDSNEWLGPLRERGLQYVAKDAADEGPHPLDMVNLDPFTGQAYSVDAQQQQQQQQQQQAAFGNVFSPVGELPDLTLGLDLQMPASMAWAHAQTNLQHQQPFASGTSTPLLRGLSGTGTSSPSGLATPQAPPVFPTPTSPTTVEPLLPNRWMPMPMPATKYNPSYLNPGTRPTSVTPFFLNDNNSYRRLARELSRYVASCMSPNNPNSHVPTDDELKYQARWILYDDDDPWNQTPVDNIEWLTEFKRDVGLTSIDDAQTAPAPFTGSATIDR</sequence>
<dbReference type="InterPro" id="IPR050224">
    <property type="entry name" value="TALE_homeobox"/>
</dbReference>
<protein>
    <submittedName>
        <fullName evidence="9">Uncharacterized protein</fullName>
    </submittedName>
</protein>
<dbReference type="InterPro" id="IPR009057">
    <property type="entry name" value="Homeodomain-like_sf"/>
</dbReference>
<keyword evidence="4" id="KW-0863">Zinc-finger</keyword>
<dbReference type="CDD" id="cd00086">
    <property type="entry name" value="homeodomain"/>
    <property type="match status" value="1"/>
</dbReference>
<keyword evidence="1 5" id="KW-0238">DNA-binding</keyword>
<feature type="region of interest" description="Disordered" evidence="6">
    <location>
        <begin position="1"/>
        <end position="126"/>
    </location>
</feature>
<feature type="compositionally biased region" description="Low complexity" evidence="6">
    <location>
        <begin position="838"/>
        <end position="847"/>
    </location>
</feature>
<accession>A0A8K0WZ77</accession>
<feature type="compositionally biased region" description="Low complexity" evidence="6">
    <location>
        <begin position="95"/>
        <end position="106"/>
    </location>
</feature>
<comment type="caution">
    <text evidence="9">The sequence shown here is derived from an EMBL/GenBank/DDBJ whole genome shotgun (WGS) entry which is preliminary data.</text>
</comment>
<dbReference type="Gene3D" id="1.10.10.60">
    <property type="entry name" value="Homeodomain-like"/>
    <property type="match status" value="1"/>
</dbReference>
<evidence type="ECO:0000256" key="5">
    <source>
        <dbReference type="PROSITE-ProRule" id="PRU00108"/>
    </source>
</evidence>
<evidence type="ECO:0000313" key="9">
    <source>
        <dbReference type="EMBL" id="KAH7347642.1"/>
    </source>
</evidence>
<feature type="region of interest" description="Disordered" evidence="6">
    <location>
        <begin position="799"/>
        <end position="847"/>
    </location>
</feature>
<dbReference type="GO" id="GO:0005634">
    <property type="term" value="C:nucleus"/>
    <property type="evidence" value="ECO:0007669"/>
    <property type="project" value="UniProtKB-SubCell"/>
</dbReference>
<proteinExistence type="predicted"/>
<feature type="region of interest" description="Disordered" evidence="6">
    <location>
        <begin position="178"/>
        <end position="243"/>
    </location>
</feature>
<keyword evidence="2 5" id="KW-0371">Homeobox</keyword>
<dbReference type="InterPro" id="IPR013087">
    <property type="entry name" value="Znf_C2H2_type"/>
</dbReference>
<feature type="compositionally biased region" description="Low complexity" evidence="6">
    <location>
        <begin position="803"/>
        <end position="827"/>
    </location>
</feature>
<keyword evidence="4" id="KW-0479">Metal-binding</keyword>
<evidence type="ECO:0000259" key="7">
    <source>
        <dbReference type="PROSITE" id="PS50071"/>
    </source>
</evidence>
<feature type="domain" description="C2H2-type" evidence="8">
    <location>
        <begin position="355"/>
        <end position="383"/>
    </location>
</feature>
<feature type="DNA-binding region" description="Homeobox" evidence="5">
    <location>
        <begin position="120"/>
        <end position="182"/>
    </location>
</feature>
<gene>
    <name evidence="9" type="ORF">B0T11DRAFT_291626</name>
</gene>
<dbReference type="OrthoDB" id="10056939at2759"/>
<feature type="compositionally biased region" description="Pro residues" evidence="6">
    <location>
        <begin position="828"/>
        <end position="837"/>
    </location>
</feature>
<feature type="region of interest" description="Disordered" evidence="6">
    <location>
        <begin position="257"/>
        <end position="343"/>
    </location>
</feature>
<dbReference type="InterPro" id="IPR008422">
    <property type="entry name" value="KN_HD"/>
</dbReference>
<dbReference type="AlphaFoldDB" id="A0A8K0WZ77"/>
<comment type="subcellular location">
    <subcellularLocation>
        <location evidence="5">Nucleus</location>
    </subcellularLocation>
</comment>
<dbReference type="GO" id="GO:0008270">
    <property type="term" value="F:zinc ion binding"/>
    <property type="evidence" value="ECO:0007669"/>
    <property type="project" value="UniProtKB-KW"/>
</dbReference>
<dbReference type="PROSITE" id="PS50071">
    <property type="entry name" value="HOMEOBOX_2"/>
    <property type="match status" value="1"/>
</dbReference>
<organism evidence="9 10">
    <name type="scientific">Plectosphaerella cucumerina</name>
    <dbReference type="NCBI Taxonomy" id="40658"/>
    <lineage>
        <taxon>Eukaryota</taxon>
        <taxon>Fungi</taxon>
        <taxon>Dikarya</taxon>
        <taxon>Ascomycota</taxon>
        <taxon>Pezizomycotina</taxon>
        <taxon>Sordariomycetes</taxon>
        <taxon>Hypocreomycetidae</taxon>
        <taxon>Glomerellales</taxon>
        <taxon>Plectosphaerellaceae</taxon>
        <taxon>Plectosphaerella</taxon>
    </lineage>
</organism>
<name>A0A8K0WZ77_9PEZI</name>
<dbReference type="PROSITE" id="PS00028">
    <property type="entry name" value="ZINC_FINGER_C2H2_1"/>
    <property type="match status" value="1"/>
</dbReference>
<dbReference type="GO" id="GO:0006355">
    <property type="term" value="P:regulation of DNA-templated transcription"/>
    <property type="evidence" value="ECO:0007669"/>
    <property type="project" value="InterPro"/>
</dbReference>
<evidence type="ECO:0000256" key="4">
    <source>
        <dbReference type="PROSITE-ProRule" id="PRU00042"/>
    </source>
</evidence>
<feature type="compositionally biased region" description="Polar residues" evidence="6">
    <location>
        <begin position="12"/>
        <end position="32"/>
    </location>
</feature>
<evidence type="ECO:0000256" key="2">
    <source>
        <dbReference type="ARBA" id="ARBA00023155"/>
    </source>
</evidence>
<evidence type="ECO:0000256" key="6">
    <source>
        <dbReference type="SAM" id="MobiDB-lite"/>
    </source>
</evidence>
<dbReference type="InterPro" id="IPR001356">
    <property type="entry name" value="HD"/>
</dbReference>
<dbReference type="Proteomes" id="UP000813385">
    <property type="component" value="Unassembled WGS sequence"/>
</dbReference>
<dbReference type="SMART" id="SM00355">
    <property type="entry name" value="ZnF_C2H2"/>
    <property type="match status" value="2"/>
</dbReference>
<dbReference type="PANTHER" id="PTHR11850">
    <property type="entry name" value="HOMEOBOX PROTEIN TRANSCRIPTION FACTORS"/>
    <property type="match status" value="1"/>
</dbReference>
<keyword evidence="4" id="KW-0862">Zinc</keyword>
<dbReference type="SUPFAM" id="SSF46689">
    <property type="entry name" value="Homeodomain-like"/>
    <property type="match status" value="1"/>
</dbReference>
<dbReference type="EMBL" id="JAGPXD010000007">
    <property type="protein sequence ID" value="KAH7347642.1"/>
    <property type="molecule type" value="Genomic_DNA"/>
</dbReference>
<feature type="compositionally biased region" description="Low complexity" evidence="6">
    <location>
        <begin position="257"/>
        <end position="328"/>
    </location>
</feature>
<dbReference type="PROSITE" id="PS50157">
    <property type="entry name" value="ZINC_FINGER_C2H2_2"/>
    <property type="match status" value="1"/>
</dbReference>
<evidence type="ECO:0000259" key="8">
    <source>
        <dbReference type="PROSITE" id="PS50157"/>
    </source>
</evidence>
<dbReference type="Pfam" id="PF05920">
    <property type="entry name" value="Homeobox_KN"/>
    <property type="match status" value="1"/>
</dbReference>
<dbReference type="Gene3D" id="3.30.160.60">
    <property type="entry name" value="Classic Zinc Finger"/>
    <property type="match status" value="1"/>
</dbReference>